<name>A0A383UJC7_BLUHO</name>
<evidence type="ECO:0000313" key="3">
    <source>
        <dbReference type="Proteomes" id="UP000275772"/>
    </source>
</evidence>
<dbReference type="Proteomes" id="UP000275772">
    <property type="component" value="Unassembled WGS sequence"/>
</dbReference>
<evidence type="ECO:0000256" key="1">
    <source>
        <dbReference type="SAM" id="SignalP"/>
    </source>
</evidence>
<dbReference type="EMBL" id="UNSH01000010">
    <property type="protein sequence ID" value="SZF00411.1"/>
    <property type="molecule type" value="Genomic_DNA"/>
</dbReference>
<gene>
    <name evidence="2" type="ORF">BLGHR1_11148</name>
</gene>
<proteinExistence type="predicted"/>
<reference evidence="2 3" key="1">
    <citation type="submission" date="2017-11" db="EMBL/GenBank/DDBJ databases">
        <authorList>
            <person name="Kracher B."/>
        </authorList>
    </citation>
    <scope>NUCLEOTIDE SEQUENCE [LARGE SCALE GENOMIC DNA]</scope>
    <source>
        <strain evidence="2 3">RACE1</strain>
    </source>
</reference>
<sequence>MRLLPLASFIALFGHLMTVSAYNEYKCLSGVRFYKHQIHELKTQILEHRNGHQLTFVELDGDMPVYEFENQNINGVKHLYQIKVNLTTENLWVMEVINGVRHYCNPT</sequence>
<dbReference type="VEuPathDB" id="FungiDB:BLGHR1_11148"/>
<dbReference type="AlphaFoldDB" id="A0A383UJC7"/>
<protein>
    <submittedName>
        <fullName evidence="2">Uncharacterized protein</fullName>
    </submittedName>
</protein>
<feature type="chain" id="PRO_5016707476" evidence="1">
    <location>
        <begin position="22"/>
        <end position="107"/>
    </location>
</feature>
<feature type="signal peptide" evidence="1">
    <location>
        <begin position="1"/>
        <end position="21"/>
    </location>
</feature>
<keyword evidence="1" id="KW-0732">Signal</keyword>
<accession>A0A383UJC7</accession>
<evidence type="ECO:0000313" key="2">
    <source>
        <dbReference type="EMBL" id="SZF00411.1"/>
    </source>
</evidence>
<organism evidence="2 3">
    <name type="scientific">Blumeria hordei</name>
    <name type="common">Barley powdery mildew</name>
    <name type="synonym">Blumeria graminis f. sp. hordei</name>
    <dbReference type="NCBI Taxonomy" id="2867405"/>
    <lineage>
        <taxon>Eukaryota</taxon>
        <taxon>Fungi</taxon>
        <taxon>Dikarya</taxon>
        <taxon>Ascomycota</taxon>
        <taxon>Pezizomycotina</taxon>
        <taxon>Leotiomycetes</taxon>
        <taxon>Erysiphales</taxon>
        <taxon>Erysiphaceae</taxon>
        <taxon>Blumeria</taxon>
    </lineage>
</organism>